<feature type="region of interest" description="Disordered" evidence="1">
    <location>
        <begin position="48"/>
        <end position="70"/>
    </location>
</feature>
<gene>
    <name evidence="2" type="ordered locus">Haur_2042</name>
</gene>
<keyword evidence="3" id="KW-1185">Reference proteome</keyword>
<dbReference type="HOGENOM" id="CLU_896510_0_0_0"/>
<protein>
    <submittedName>
        <fullName evidence="2">Uncharacterized protein</fullName>
    </submittedName>
</protein>
<accession>A9AVJ4</accession>
<dbReference type="BioCyc" id="HAUR316274:GHYA-2071-MONOMER"/>
<dbReference type="Proteomes" id="UP000000787">
    <property type="component" value="Chromosome"/>
</dbReference>
<dbReference type="KEGG" id="hau:Haur_2042"/>
<dbReference type="AlphaFoldDB" id="A9AVJ4"/>
<dbReference type="EMBL" id="CP000875">
    <property type="protein sequence ID" value="ABX04685.1"/>
    <property type="molecule type" value="Genomic_DNA"/>
</dbReference>
<evidence type="ECO:0000313" key="3">
    <source>
        <dbReference type="Proteomes" id="UP000000787"/>
    </source>
</evidence>
<proteinExistence type="predicted"/>
<sequence length="310" mass="35158">MAEFITEYIKKIQIGESLVEFNQKNNALKENINILNEESKLADSIQKIDGFDSSGDEPSDKITQHDNNTKNEMDSTALLYPDEIDNETKTTSLYKKVFATAITSPSAALMFLSSRIESKIRKDIEPFIDTEQSKKPRSIHEMVHLGVNVGIFPPRLEETIRDFWYIRTKIIHGESTQYKSADIMSLIHSGFEIMNILSKSLHTETFTRTYRHILEYLATEGPISKKDIANRIGQSAYANQIKLTYEPWNLIIHTHENHIAINDRGKAFLAGTLPIPESIIRLYTGDWIAVPNTQLITVADVDNDSQLGNG</sequence>
<dbReference type="InParanoid" id="A9AVJ4"/>
<feature type="compositionally biased region" description="Basic and acidic residues" evidence="1">
    <location>
        <begin position="58"/>
        <end position="70"/>
    </location>
</feature>
<organism evidence="2 3">
    <name type="scientific">Herpetosiphon aurantiacus (strain ATCC 23779 / DSM 785 / 114-95)</name>
    <dbReference type="NCBI Taxonomy" id="316274"/>
    <lineage>
        <taxon>Bacteria</taxon>
        <taxon>Bacillati</taxon>
        <taxon>Chloroflexota</taxon>
        <taxon>Chloroflexia</taxon>
        <taxon>Herpetosiphonales</taxon>
        <taxon>Herpetosiphonaceae</taxon>
        <taxon>Herpetosiphon</taxon>
    </lineage>
</organism>
<evidence type="ECO:0000313" key="2">
    <source>
        <dbReference type="EMBL" id="ABX04685.1"/>
    </source>
</evidence>
<reference evidence="2 3" key="1">
    <citation type="journal article" date="2011" name="Stand. Genomic Sci.">
        <title>Complete genome sequence of the filamentous gliding predatory bacterium Herpetosiphon aurantiacus type strain (114-95(T)).</title>
        <authorList>
            <person name="Kiss H."/>
            <person name="Nett M."/>
            <person name="Domin N."/>
            <person name="Martin K."/>
            <person name="Maresca J.A."/>
            <person name="Copeland A."/>
            <person name="Lapidus A."/>
            <person name="Lucas S."/>
            <person name="Berry K.W."/>
            <person name="Glavina Del Rio T."/>
            <person name="Dalin E."/>
            <person name="Tice H."/>
            <person name="Pitluck S."/>
            <person name="Richardson P."/>
            <person name="Bruce D."/>
            <person name="Goodwin L."/>
            <person name="Han C."/>
            <person name="Detter J.C."/>
            <person name="Schmutz J."/>
            <person name="Brettin T."/>
            <person name="Land M."/>
            <person name="Hauser L."/>
            <person name="Kyrpides N.C."/>
            <person name="Ivanova N."/>
            <person name="Goker M."/>
            <person name="Woyke T."/>
            <person name="Klenk H.P."/>
            <person name="Bryant D.A."/>
        </authorList>
    </citation>
    <scope>NUCLEOTIDE SEQUENCE [LARGE SCALE GENOMIC DNA]</scope>
    <source>
        <strain evidence="3">ATCC 23779 / DSM 785 / 114-95</strain>
    </source>
</reference>
<evidence type="ECO:0000256" key="1">
    <source>
        <dbReference type="SAM" id="MobiDB-lite"/>
    </source>
</evidence>
<name>A9AVJ4_HERA2</name>